<dbReference type="Proteomes" id="UP001183607">
    <property type="component" value="Unassembled WGS sequence"/>
</dbReference>
<dbReference type="InterPro" id="IPR003779">
    <property type="entry name" value="CMD-like"/>
</dbReference>
<protein>
    <submittedName>
        <fullName evidence="3">Carboxymuconolactone decarboxylase family protein</fullName>
    </submittedName>
</protein>
<feature type="compositionally biased region" description="Pro residues" evidence="1">
    <location>
        <begin position="379"/>
        <end position="403"/>
    </location>
</feature>
<gene>
    <name evidence="3" type="ORF">RM574_02150</name>
</gene>
<comment type="caution">
    <text evidence="3">The sequence shown here is derived from an EMBL/GenBank/DDBJ whole genome shotgun (WGS) entry which is preliminary data.</text>
</comment>
<evidence type="ECO:0000313" key="4">
    <source>
        <dbReference type="Proteomes" id="UP001183607"/>
    </source>
</evidence>
<accession>A0ABD5DYI6</accession>
<dbReference type="Gene3D" id="1.20.1290.10">
    <property type="entry name" value="AhpD-like"/>
    <property type="match status" value="1"/>
</dbReference>
<dbReference type="InterPro" id="IPR029032">
    <property type="entry name" value="AhpD-like"/>
</dbReference>
<sequence length="410" mass="42468">MHEETERDFGMLAPPVALHTPSPPLLAATWIMLRETLLATGRMTRGDKEAIASAVSQANSCPYCVQVHGTALHALLPGPDSAALAGGAADSVADPRLRALARWAATGREPAPLDPGHLPEAIGTAATFHYLNRMVNIFLGPPPIPADAPAAVRRVATLLMGRTLRQHALRHQEPGRSLDLLPSAPLPPDLHWARRTPTVAGAFARAAAAIDAPATPALTPSVRTLLHERLAVWDGTPPGLATTWLDTALAELSPQDRPAGRLVLLTAFASYRVAEPAVLPFLRLGRTPDDLLALTSWAAFTTARHAATRLTDGETGTDAAGTEDATGRTAPSAVAPEPAPAGQCPVHPRTSPEPGPAPDTGASPDTGTSPGPGASPDSGTPPAPGTPPDPRTPPDPGPPPPEPTGGRKRR</sequence>
<dbReference type="Pfam" id="PF02627">
    <property type="entry name" value="CMD"/>
    <property type="match status" value="1"/>
</dbReference>
<reference evidence="4" key="1">
    <citation type="submission" date="2023-07" db="EMBL/GenBank/DDBJ databases">
        <title>30 novel species of actinomycetes from the DSMZ collection.</title>
        <authorList>
            <person name="Nouioui I."/>
        </authorList>
    </citation>
    <scope>NUCLEOTIDE SEQUENCE [LARGE SCALE GENOMIC DNA]</scope>
    <source>
        <strain evidence="4">DSM 41982</strain>
    </source>
</reference>
<dbReference type="NCBIfam" id="TIGR00778">
    <property type="entry name" value="ahpD_dom"/>
    <property type="match status" value="1"/>
</dbReference>
<evidence type="ECO:0000259" key="2">
    <source>
        <dbReference type="Pfam" id="PF02627"/>
    </source>
</evidence>
<dbReference type="InterPro" id="IPR004675">
    <property type="entry name" value="AhpD_core"/>
</dbReference>
<dbReference type="EMBL" id="JAVRER010000002">
    <property type="protein sequence ID" value="MDT0414280.1"/>
    <property type="molecule type" value="Genomic_DNA"/>
</dbReference>
<dbReference type="AlphaFoldDB" id="A0ABD5DYI6"/>
<evidence type="ECO:0000313" key="3">
    <source>
        <dbReference type="EMBL" id="MDT0414280.1"/>
    </source>
</evidence>
<organism evidence="3 4">
    <name type="scientific">Streptomyces evansiae</name>
    <dbReference type="NCBI Taxonomy" id="3075535"/>
    <lineage>
        <taxon>Bacteria</taxon>
        <taxon>Bacillati</taxon>
        <taxon>Actinomycetota</taxon>
        <taxon>Actinomycetes</taxon>
        <taxon>Kitasatosporales</taxon>
        <taxon>Streptomycetaceae</taxon>
        <taxon>Streptomyces</taxon>
    </lineage>
</organism>
<evidence type="ECO:0000256" key="1">
    <source>
        <dbReference type="SAM" id="MobiDB-lite"/>
    </source>
</evidence>
<feature type="compositionally biased region" description="Low complexity" evidence="1">
    <location>
        <begin position="309"/>
        <end position="336"/>
    </location>
</feature>
<name>A0ABD5DYI6_9ACTN</name>
<dbReference type="SUPFAM" id="SSF69118">
    <property type="entry name" value="AhpD-like"/>
    <property type="match status" value="1"/>
</dbReference>
<feature type="region of interest" description="Disordered" evidence="1">
    <location>
        <begin position="309"/>
        <end position="410"/>
    </location>
</feature>
<feature type="compositionally biased region" description="Low complexity" evidence="1">
    <location>
        <begin position="360"/>
        <end position="378"/>
    </location>
</feature>
<proteinExistence type="predicted"/>
<feature type="domain" description="Carboxymuconolactone decarboxylase-like" evidence="2">
    <location>
        <begin position="24"/>
        <end position="105"/>
    </location>
</feature>
<dbReference type="RefSeq" id="WP_311676553.1">
    <property type="nucleotide sequence ID" value="NZ_JAVRER010000002.1"/>
</dbReference>